<feature type="transmembrane region" description="Helical" evidence="8">
    <location>
        <begin position="343"/>
        <end position="363"/>
    </location>
</feature>
<feature type="transmembrane region" description="Helical" evidence="8">
    <location>
        <begin position="158"/>
        <end position="180"/>
    </location>
</feature>
<feature type="domain" description="Ammonium transporter AmtB-like" evidence="9">
    <location>
        <begin position="50"/>
        <end position="473"/>
    </location>
</feature>
<dbReference type="InterPro" id="IPR018047">
    <property type="entry name" value="Ammonium_transpt_CS"/>
</dbReference>
<dbReference type="Gene3D" id="1.10.3430.10">
    <property type="entry name" value="Ammonium transporter AmtB like domains"/>
    <property type="match status" value="1"/>
</dbReference>
<evidence type="ECO:0000256" key="3">
    <source>
        <dbReference type="ARBA" id="ARBA00022448"/>
    </source>
</evidence>
<keyword evidence="7 8" id="KW-0924">Ammonia transport</keyword>
<comment type="similarity">
    <text evidence="2 8">Belongs to the ammonia transporter channel (TC 1.A.11.2) family.</text>
</comment>
<dbReference type="PANTHER" id="PTHR11730">
    <property type="entry name" value="AMMONIUM TRANSPORTER"/>
    <property type="match status" value="1"/>
</dbReference>
<dbReference type="SUPFAM" id="SSF111352">
    <property type="entry name" value="Ammonium transporter"/>
    <property type="match status" value="1"/>
</dbReference>
<dbReference type="PANTHER" id="PTHR11730:SF94">
    <property type="entry name" value="AMMONIUM TRANSPORTER"/>
    <property type="match status" value="1"/>
</dbReference>
<feature type="transmembrane region" description="Helical" evidence="8">
    <location>
        <begin position="375"/>
        <end position="393"/>
    </location>
</feature>
<feature type="transmembrane region" description="Helical" evidence="8">
    <location>
        <begin position="94"/>
        <end position="113"/>
    </location>
</feature>
<evidence type="ECO:0000256" key="8">
    <source>
        <dbReference type="RuleBase" id="RU362002"/>
    </source>
</evidence>
<comment type="caution">
    <text evidence="8">Lacks conserved residue(s) required for the propagation of feature annotation.</text>
</comment>
<dbReference type="EMBL" id="JBBPBN010000006">
    <property type="protein sequence ID" value="KAK9035321.1"/>
    <property type="molecule type" value="Genomic_DNA"/>
</dbReference>
<keyword evidence="5 8" id="KW-1133">Transmembrane helix</keyword>
<proteinExistence type="inferred from homology"/>
<keyword evidence="6 8" id="KW-0472">Membrane</keyword>
<keyword evidence="3 8" id="KW-0813">Transport</keyword>
<evidence type="ECO:0000256" key="4">
    <source>
        <dbReference type="ARBA" id="ARBA00022692"/>
    </source>
</evidence>
<feature type="transmembrane region" description="Helical" evidence="8">
    <location>
        <begin position="244"/>
        <end position="262"/>
    </location>
</feature>
<dbReference type="Proteomes" id="UP001396334">
    <property type="component" value="Unassembled WGS sequence"/>
</dbReference>
<dbReference type="InterPro" id="IPR001905">
    <property type="entry name" value="Ammonium_transpt"/>
</dbReference>
<evidence type="ECO:0000259" key="9">
    <source>
        <dbReference type="Pfam" id="PF00909"/>
    </source>
</evidence>
<gene>
    <name evidence="10" type="ORF">V6N11_077363</name>
</gene>
<evidence type="ECO:0000256" key="7">
    <source>
        <dbReference type="ARBA" id="ARBA00023177"/>
    </source>
</evidence>
<dbReference type="PROSITE" id="PS01219">
    <property type="entry name" value="AMMONIUM_TRANSP"/>
    <property type="match status" value="1"/>
</dbReference>
<organism evidence="10 11">
    <name type="scientific">Hibiscus sabdariffa</name>
    <name type="common">roselle</name>
    <dbReference type="NCBI Taxonomy" id="183260"/>
    <lineage>
        <taxon>Eukaryota</taxon>
        <taxon>Viridiplantae</taxon>
        <taxon>Streptophyta</taxon>
        <taxon>Embryophyta</taxon>
        <taxon>Tracheophyta</taxon>
        <taxon>Spermatophyta</taxon>
        <taxon>Magnoliopsida</taxon>
        <taxon>eudicotyledons</taxon>
        <taxon>Gunneridae</taxon>
        <taxon>Pentapetalae</taxon>
        <taxon>rosids</taxon>
        <taxon>malvids</taxon>
        <taxon>Malvales</taxon>
        <taxon>Malvaceae</taxon>
        <taxon>Malvoideae</taxon>
        <taxon>Hibiscus</taxon>
    </lineage>
</organism>
<keyword evidence="4 8" id="KW-0812">Transmembrane</keyword>
<dbReference type="InterPro" id="IPR024041">
    <property type="entry name" value="NH4_transpt_AmtB-like_dom"/>
</dbReference>
<feature type="transmembrane region" description="Helical" evidence="8">
    <location>
        <begin position="424"/>
        <end position="446"/>
    </location>
</feature>
<comment type="caution">
    <text evidence="10">The sequence shown here is derived from an EMBL/GenBank/DDBJ whole genome shotgun (WGS) entry which is preliminary data.</text>
</comment>
<comment type="subcellular location">
    <subcellularLocation>
        <location evidence="8">Cell membrane</location>
        <topology evidence="8">Multi-pass membrane protein</topology>
    </subcellularLocation>
    <subcellularLocation>
        <location evidence="1">Membrane</location>
        <topology evidence="1">Multi-pass membrane protein</topology>
    </subcellularLocation>
</comment>
<evidence type="ECO:0000256" key="5">
    <source>
        <dbReference type="ARBA" id="ARBA00022989"/>
    </source>
</evidence>
<feature type="transmembrane region" description="Helical" evidence="8">
    <location>
        <begin position="133"/>
        <end position="151"/>
    </location>
</feature>
<dbReference type="InterPro" id="IPR029020">
    <property type="entry name" value="Ammonium/urea_transptr"/>
</dbReference>
<dbReference type="Pfam" id="PF00909">
    <property type="entry name" value="Ammonium_transp"/>
    <property type="match status" value="1"/>
</dbReference>
<accession>A0ABR2TCX2</accession>
<feature type="transmembrane region" description="Helical" evidence="8">
    <location>
        <begin position="200"/>
        <end position="223"/>
    </location>
</feature>
<name>A0ABR2TCX2_9ROSI</name>
<feature type="transmembrane region" description="Helical" evidence="8">
    <location>
        <begin position="50"/>
        <end position="73"/>
    </location>
</feature>
<evidence type="ECO:0000256" key="6">
    <source>
        <dbReference type="ARBA" id="ARBA00023136"/>
    </source>
</evidence>
<evidence type="ECO:0000256" key="1">
    <source>
        <dbReference type="ARBA" id="ARBA00004141"/>
    </source>
</evidence>
<keyword evidence="11" id="KW-1185">Reference proteome</keyword>
<protein>
    <recommendedName>
        <fullName evidence="8">Ammonium transporter</fullName>
    </recommendedName>
</protein>
<evidence type="ECO:0000313" key="11">
    <source>
        <dbReference type="Proteomes" id="UP001396334"/>
    </source>
</evidence>
<evidence type="ECO:0000313" key="10">
    <source>
        <dbReference type="EMBL" id="KAK9035321.1"/>
    </source>
</evidence>
<reference evidence="10 11" key="1">
    <citation type="journal article" date="2024" name="G3 (Bethesda)">
        <title>Genome assembly of Hibiscus sabdariffa L. provides insights into metabolisms of medicinal natural products.</title>
        <authorList>
            <person name="Kim T."/>
        </authorList>
    </citation>
    <scope>NUCLEOTIDE SEQUENCE [LARGE SCALE GENOMIC DNA]</scope>
    <source>
        <strain evidence="10">TK-2024</strain>
        <tissue evidence="10">Old leaves</tissue>
    </source>
</reference>
<sequence>MATFTCSAADLRHLLGTAANATAAAEYICNGFGTVSDKLVAATYAIDNTYLLFSAYLVFSMQIGFAMLCAGSVRAKNTMNIMLTNVLDAATGGLSYYHFGFALAYGSPSNGFIGKHFFGLEDFPSPSGDYSYFLYQWSFAIAAAGITSGSIAERTQFVAYLIYSFFLTGLVYPIVSHWFWSADGWASAARQENLLFGTGVIDFAGSGVVHMVGGIAGLWGAWIEGPRMGRFDSDGKPVSVRGHSGTLVVLGTFLLWFGWYGFNPGSFLTILKTYGQTGSSFYGQWSAIGRTAVTTTIAGSSAALTTLFGKRLLTGHWNVTDVCNGLLGGFAAITGGCSVVDPWAAIICGFVASWVLIGFNKLAEKLKYDDPLEAAQLHGGCGAWGIIFTGLFAKKDYVNEIYPGKPGRPHGLFMGGGGRLLGAHLIQILVVTGWVSATMGPLFLVLHKLGLLRISPDEEMAGIDVTSHGGLAYEFHDDNDKTMKTSITMTNMDTSTV</sequence>
<dbReference type="NCBIfam" id="TIGR00836">
    <property type="entry name" value="amt"/>
    <property type="match status" value="1"/>
</dbReference>
<evidence type="ECO:0000256" key="2">
    <source>
        <dbReference type="ARBA" id="ARBA00005887"/>
    </source>
</evidence>